<dbReference type="Proteomes" id="UP001606099">
    <property type="component" value="Unassembled WGS sequence"/>
</dbReference>
<evidence type="ECO:0000259" key="17">
    <source>
        <dbReference type="Pfam" id="PF00593"/>
    </source>
</evidence>
<comment type="caution">
    <text evidence="19">The sequence shown here is derived from an EMBL/GenBank/DDBJ whole genome shotgun (WGS) entry which is preliminary data.</text>
</comment>
<feature type="chain" id="PRO_5046441518" evidence="16">
    <location>
        <begin position="24"/>
        <end position="749"/>
    </location>
</feature>
<dbReference type="Gene3D" id="2.170.130.10">
    <property type="entry name" value="TonB-dependent receptor, plug domain"/>
    <property type="match status" value="1"/>
</dbReference>
<evidence type="ECO:0000313" key="20">
    <source>
        <dbReference type="Proteomes" id="UP001606099"/>
    </source>
</evidence>
<evidence type="ECO:0000256" key="9">
    <source>
        <dbReference type="ARBA" id="ARBA00023065"/>
    </source>
</evidence>
<evidence type="ECO:0000256" key="2">
    <source>
        <dbReference type="ARBA" id="ARBA00009810"/>
    </source>
</evidence>
<dbReference type="RefSeq" id="WP_394460418.1">
    <property type="nucleotide sequence ID" value="NZ_JBIGHZ010000003.1"/>
</dbReference>
<proteinExistence type="inferred from homology"/>
<dbReference type="SUPFAM" id="SSF56935">
    <property type="entry name" value="Porins"/>
    <property type="match status" value="1"/>
</dbReference>
<feature type="domain" description="TonB-dependent receptor plug" evidence="18">
    <location>
        <begin position="56"/>
        <end position="168"/>
    </location>
</feature>
<feature type="domain" description="TonB-dependent receptor-like beta-barrel" evidence="17">
    <location>
        <begin position="296"/>
        <end position="716"/>
    </location>
</feature>
<evidence type="ECO:0000256" key="4">
    <source>
        <dbReference type="ARBA" id="ARBA00022452"/>
    </source>
</evidence>
<evidence type="ECO:0000256" key="3">
    <source>
        <dbReference type="ARBA" id="ARBA00022448"/>
    </source>
</evidence>
<accession>A0ABW7FVG6</accession>
<keyword evidence="12 19" id="KW-0675">Receptor</keyword>
<keyword evidence="10 15" id="KW-0798">TonB box</keyword>
<reference evidence="19 20" key="1">
    <citation type="submission" date="2024-08" db="EMBL/GenBank/DDBJ databases">
        <authorList>
            <person name="Lu H."/>
        </authorList>
    </citation>
    <scope>NUCLEOTIDE SEQUENCE [LARGE SCALE GENOMIC DNA]</scope>
    <source>
        <strain evidence="19 20">BYS180W</strain>
    </source>
</reference>
<keyword evidence="13 14" id="KW-0998">Cell outer membrane</keyword>
<keyword evidence="20" id="KW-1185">Reference proteome</keyword>
<dbReference type="InterPro" id="IPR000531">
    <property type="entry name" value="Beta-barrel_TonB"/>
</dbReference>
<keyword evidence="5" id="KW-0410">Iron transport</keyword>
<evidence type="ECO:0000256" key="6">
    <source>
        <dbReference type="ARBA" id="ARBA00022692"/>
    </source>
</evidence>
<dbReference type="Pfam" id="PF07715">
    <property type="entry name" value="Plug"/>
    <property type="match status" value="1"/>
</dbReference>
<comment type="similarity">
    <text evidence="2 14 15">Belongs to the TonB-dependent receptor family.</text>
</comment>
<gene>
    <name evidence="19" type="ORF">ACG0Z6_08625</name>
</gene>
<evidence type="ECO:0000256" key="15">
    <source>
        <dbReference type="RuleBase" id="RU003357"/>
    </source>
</evidence>
<evidence type="ECO:0000313" key="19">
    <source>
        <dbReference type="EMBL" id="MFG6448309.1"/>
    </source>
</evidence>
<dbReference type="InterPro" id="IPR012910">
    <property type="entry name" value="Plug_dom"/>
</dbReference>
<feature type="signal peptide" evidence="16">
    <location>
        <begin position="1"/>
        <end position="23"/>
    </location>
</feature>
<dbReference type="InterPro" id="IPR037066">
    <property type="entry name" value="Plug_dom_sf"/>
</dbReference>
<name>A0ABW7FVG6_9BURK</name>
<dbReference type="Pfam" id="PF00593">
    <property type="entry name" value="TonB_dep_Rec_b-barrel"/>
    <property type="match status" value="1"/>
</dbReference>
<keyword evidence="3 14" id="KW-0813">Transport</keyword>
<keyword evidence="4 14" id="KW-1134">Transmembrane beta strand</keyword>
<evidence type="ECO:0000256" key="10">
    <source>
        <dbReference type="ARBA" id="ARBA00023077"/>
    </source>
</evidence>
<comment type="subcellular location">
    <subcellularLocation>
        <location evidence="1 14">Cell outer membrane</location>
        <topology evidence="1 14">Multi-pass membrane protein</topology>
    </subcellularLocation>
</comment>
<evidence type="ECO:0000256" key="14">
    <source>
        <dbReference type="PROSITE-ProRule" id="PRU01360"/>
    </source>
</evidence>
<dbReference type="PANTHER" id="PTHR32552:SF89">
    <property type="entry name" value="CATECHOLATE SIDEROPHORE RECEPTOR FIU"/>
    <property type="match status" value="1"/>
</dbReference>
<dbReference type="InterPro" id="IPR039426">
    <property type="entry name" value="TonB-dep_rcpt-like"/>
</dbReference>
<dbReference type="InterPro" id="IPR036942">
    <property type="entry name" value="Beta-barrel_TonB_sf"/>
</dbReference>
<keyword evidence="7 16" id="KW-0732">Signal</keyword>
<evidence type="ECO:0000256" key="13">
    <source>
        <dbReference type="ARBA" id="ARBA00023237"/>
    </source>
</evidence>
<sequence length="749" mass="79847">MQLRPSPLMLALAVAFAPALGHAQSTDSTDTKASSADSLKLDQVLVTGSSTKTTRMKQSLSVSTLDSEQISRSGATSAAELLRSIPGVRSESSGGEGNANITLRGVPLSAGGSRYVQLQEDGLPILLFGDIAFGTADQFLRADASVQRLEVVRGGSASTMASNSPGGVVNFISRTGQEPGGSVALSAGLDKRLWRADLAYGGKLGTGTSFFIGGFGRSGEGGRPTGLTLESGGQIKANLTQKFNGGYVRVSLKALDDTTPSFMPVPVRVSQGQIQTLPGVDPRSAFFIKNNFGSDPFFARDGSTQATNPRDGLHVRSTAIGLEGAYQINDSLSIEDRLRKASNSGRFMALFPADNGKNGSQSYFTGTLFNTSLDSLDNLFNDLKLTQRLKLGDGQAQLVGGLFYGKQTVAQTWFWNQYNLSFANGQLLDAAGQASQAPIARGWTTWGGCCTRSFDVDYTQTSPYAAATWESGPLNLDLSVRRDHQSASGATLSGDNTAQKWDPASRKVVDYSVSHTSYSVGVNYALNKNLALFGRHSNGVAFSADRLLYGNPLDGSVPIAVNEIDQTELGLKWRDAKGLSLFGTLFAARTRESNYEVTSRQFTANSYRAQGLELEAAYAAGPWRLAGGATLTHARISAANDATLVDKQPRRQAKFTWQLSPSYSWGDVELGLGLIGSGKSYGDDANTITMKGYTVVNAFANYQINDKTQLSISANNAFNALAYTEIEGDGHAARALNGRTLRLGLKYEF</sequence>
<dbReference type="PROSITE" id="PS52016">
    <property type="entry name" value="TONB_DEPENDENT_REC_3"/>
    <property type="match status" value="1"/>
</dbReference>
<evidence type="ECO:0000256" key="12">
    <source>
        <dbReference type="ARBA" id="ARBA00023170"/>
    </source>
</evidence>
<organism evidence="19 20">
    <name type="scientific">Roseateles rivi</name>
    <dbReference type="NCBI Taxonomy" id="3299028"/>
    <lineage>
        <taxon>Bacteria</taxon>
        <taxon>Pseudomonadati</taxon>
        <taxon>Pseudomonadota</taxon>
        <taxon>Betaproteobacteria</taxon>
        <taxon>Burkholderiales</taxon>
        <taxon>Sphaerotilaceae</taxon>
        <taxon>Roseateles</taxon>
    </lineage>
</organism>
<evidence type="ECO:0000256" key="11">
    <source>
        <dbReference type="ARBA" id="ARBA00023136"/>
    </source>
</evidence>
<keyword evidence="8" id="KW-0408">Iron</keyword>
<dbReference type="Gene3D" id="2.40.170.20">
    <property type="entry name" value="TonB-dependent receptor, beta-barrel domain"/>
    <property type="match status" value="1"/>
</dbReference>
<dbReference type="PANTHER" id="PTHR32552">
    <property type="entry name" value="FERRICHROME IRON RECEPTOR-RELATED"/>
    <property type="match status" value="1"/>
</dbReference>
<evidence type="ECO:0000256" key="1">
    <source>
        <dbReference type="ARBA" id="ARBA00004571"/>
    </source>
</evidence>
<evidence type="ECO:0000259" key="18">
    <source>
        <dbReference type="Pfam" id="PF07715"/>
    </source>
</evidence>
<keyword evidence="9" id="KW-0406">Ion transport</keyword>
<evidence type="ECO:0000256" key="5">
    <source>
        <dbReference type="ARBA" id="ARBA00022496"/>
    </source>
</evidence>
<evidence type="ECO:0000256" key="16">
    <source>
        <dbReference type="SAM" id="SignalP"/>
    </source>
</evidence>
<protein>
    <submittedName>
        <fullName evidence="19">TonB-dependent siderophore receptor</fullName>
    </submittedName>
</protein>
<dbReference type="EMBL" id="JBIGHZ010000003">
    <property type="protein sequence ID" value="MFG6448309.1"/>
    <property type="molecule type" value="Genomic_DNA"/>
</dbReference>
<keyword evidence="11 14" id="KW-0472">Membrane</keyword>
<evidence type="ECO:0000256" key="7">
    <source>
        <dbReference type="ARBA" id="ARBA00022729"/>
    </source>
</evidence>
<evidence type="ECO:0000256" key="8">
    <source>
        <dbReference type="ARBA" id="ARBA00023004"/>
    </source>
</evidence>
<keyword evidence="6 14" id="KW-0812">Transmembrane</keyword>